<dbReference type="InterPro" id="IPR006119">
    <property type="entry name" value="Resolv_N"/>
</dbReference>
<evidence type="ECO:0000256" key="1">
    <source>
        <dbReference type="ARBA" id="ARBA00022908"/>
    </source>
</evidence>
<organism evidence="8 9">
    <name type="scientific">Candidatus Scatousia excrementigallinarum</name>
    <dbReference type="NCBI Taxonomy" id="2840935"/>
    <lineage>
        <taxon>Bacteria</taxon>
        <taxon>Candidatus Scatousia</taxon>
    </lineage>
</organism>
<feature type="active site" description="O-(5'-phospho-DNA)-serine intermediate" evidence="4 5">
    <location>
        <position position="11"/>
    </location>
</feature>
<dbReference type="Pfam" id="PF13408">
    <property type="entry name" value="Zn_ribbon_recom"/>
    <property type="match status" value="1"/>
</dbReference>
<dbReference type="GO" id="GO:0000150">
    <property type="term" value="F:DNA strand exchange activity"/>
    <property type="evidence" value="ECO:0007669"/>
    <property type="project" value="InterPro"/>
</dbReference>
<evidence type="ECO:0000256" key="5">
    <source>
        <dbReference type="PROSITE-ProRule" id="PRU10137"/>
    </source>
</evidence>
<keyword evidence="1" id="KW-0229">DNA integration</keyword>
<proteinExistence type="predicted"/>
<evidence type="ECO:0000256" key="4">
    <source>
        <dbReference type="PIRSR" id="PIRSR606118-50"/>
    </source>
</evidence>
<protein>
    <submittedName>
        <fullName evidence="8">Recombinase family protein</fullName>
    </submittedName>
</protein>
<evidence type="ECO:0000313" key="9">
    <source>
        <dbReference type="Proteomes" id="UP000823928"/>
    </source>
</evidence>
<keyword evidence="2" id="KW-0238">DNA-binding</keyword>
<dbReference type="Gene3D" id="3.90.1750.20">
    <property type="entry name" value="Putative Large Serine Recombinase, Chain B, Domain 2"/>
    <property type="match status" value="1"/>
</dbReference>
<dbReference type="InterPro" id="IPR050639">
    <property type="entry name" value="SSR_resolvase"/>
</dbReference>
<reference evidence="8" key="2">
    <citation type="journal article" date="2021" name="PeerJ">
        <title>Extensive microbial diversity within the chicken gut microbiome revealed by metagenomics and culture.</title>
        <authorList>
            <person name="Gilroy R."/>
            <person name="Ravi A."/>
            <person name="Getino M."/>
            <person name="Pursley I."/>
            <person name="Horton D.L."/>
            <person name="Alikhan N.F."/>
            <person name="Baker D."/>
            <person name="Gharbi K."/>
            <person name="Hall N."/>
            <person name="Watson M."/>
            <person name="Adriaenssens E.M."/>
            <person name="Foster-Nyarko E."/>
            <person name="Jarju S."/>
            <person name="Secka A."/>
            <person name="Antonio M."/>
            <person name="Oren A."/>
            <person name="Chaudhuri R.R."/>
            <person name="La Ragione R."/>
            <person name="Hildebrand F."/>
            <person name="Pallen M.J."/>
        </authorList>
    </citation>
    <scope>NUCLEOTIDE SEQUENCE</scope>
    <source>
        <strain evidence="8">6276</strain>
    </source>
</reference>
<dbReference type="InterPro" id="IPR025827">
    <property type="entry name" value="Zn_ribbon_recom_dom"/>
</dbReference>
<evidence type="ECO:0000259" key="7">
    <source>
        <dbReference type="PROSITE" id="PS51737"/>
    </source>
</evidence>
<dbReference type="InterPro" id="IPR006118">
    <property type="entry name" value="Recombinase_CS"/>
</dbReference>
<gene>
    <name evidence="8" type="ORF">IAC10_00050</name>
</gene>
<dbReference type="SMART" id="SM00857">
    <property type="entry name" value="Resolvase"/>
    <property type="match status" value="1"/>
</dbReference>
<dbReference type="InterPro" id="IPR011109">
    <property type="entry name" value="DNA_bind_recombinase_dom"/>
</dbReference>
<comment type="caution">
    <text evidence="8">The sequence shown here is derived from an EMBL/GenBank/DDBJ whole genome shotgun (WGS) entry which is preliminary data.</text>
</comment>
<name>A0A9D1EWQ5_9BACT</name>
<reference evidence="8" key="1">
    <citation type="submission" date="2020-10" db="EMBL/GenBank/DDBJ databases">
        <authorList>
            <person name="Gilroy R."/>
        </authorList>
    </citation>
    <scope>NUCLEOTIDE SEQUENCE</scope>
    <source>
        <strain evidence="8">6276</strain>
    </source>
</reference>
<dbReference type="AlphaFoldDB" id="A0A9D1EWQ5"/>
<evidence type="ECO:0000256" key="2">
    <source>
        <dbReference type="ARBA" id="ARBA00023125"/>
    </source>
</evidence>
<dbReference type="PROSITE" id="PS51737">
    <property type="entry name" value="RECOMBINASE_DNA_BIND"/>
    <property type="match status" value="1"/>
</dbReference>
<dbReference type="GO" id="GO:0015074">
    <property type="term" value="P:DNA integration"/>
    <property type="evidence" value="ECO:0007669"/>
    <property type="project" value="UniProtKB-KW"/>
</dbReference>
<dbReference type="Proteomes" id="UP000823928">
    <property type="component" value="Unassembled WGS sequence"/>
</dbReference>
<dbReference type="PROSITE" id="PS00397">
    <property type="entry name" value="RECOMBINASES_1"/>
    <property type="match status" value="1"/>
</dbReference>
<dbReference type="Pfam" id="PF00239">
    <property type="entry name" value="Resolvase"/>
    <property type="match status" value="1"/>
</dbReference>
<dbReference type="InterPro" id="IPR036162">
    <property type="entry name" value="Resolvase-like_N_sf"/>
</dbReference>
<dbReference type="EMBL" id="DVIU01000002">
    <property type="protein sequence ID" value="HIS35009.1"/>
    <property type="molecule type" value="Genomic_DNA"/>
</dbReference>
<dbReference type="PROSITE" id="PS51736">
    <property type="entry name" value="RECOMBINASES_3"/>
    <property type="match status" value="1"/>
</dbReference>
<dbReference type="SUPFAM" id="SSF53041">
    <property type="entry name" value="Resolvase-like"/>
    <property type="match status" value="1"/>
</dbReference>
<dbReference type="Pfam" id="PF07508">
    <property type="entry name" value="Recombinase"/>
    <property type="match status" value="1"/>
</dbReference>
<keyword evidence="3" id="KW-0233">DNA recombination</keyword>
<evidence type="ECO:0000259" key="6">
    <source>
        <dbReference type="PROSITE" id="PS51736"/>
    </source>
</evidence>
<feature type="domain" description="Recombinase" evidence="7">
    <location>
        <begin position="159"/>
        <end position="270"/>
    </location>
</feature>
<dbReference type="PANTHER" id="PTHR30461">
    <property type="entry name" value="DNA-INVERTASE FROM LAMBDOID PROPHAGE"/>
    <property type="match status" value="1"/>
</dbReference>
<dbReference type="GO" id="GO:0003677">
    <property type="term" value="F:DNA binding"/>
    <property type="evidence" value="ECO:0007669"/>
    <property type="project" value="UniProtKB-KW"/>
</dbReference>
<evidence type="ECO:0000256" key="3">
    <source>
        <dbReference type="ARBA" id="ARBA00023172"/>
    </source>
</evidence>
<dbReference type="InterPro" id="IPR038109">
    <property type="entry name" value="DNA_bind_recomb_sf"/>
</dbReference>
<dbReference type="Gene3D" id="3.40.50.1390">
    <property type="entry name" value="Resolvase, N-terminal catalytic domain"/>
    <property type="match status" value="1"/>
</dbReference>
<evidence type="ECO:0000313" key="8">
    <source>
        <dbReference type="EMBL" id="HIS35009.1"/>
    </source>
</evidence>
<dbReference type="PANTHER" id="PTHR30461:SF23">
    <property type="entry name" value="DNA RECOMBINASE-RELATED"/>
    <property type="match status" value="1"/>
</dbReference>
<feature type="domain" description="Resolvase/invertase-type recombinase catalytic" evidence="6">
    <location>
        <begin position="3"/>
        <end position="152"/>
    </location>
</feature>
<accession>A0A9D1EWQ5</accession>
<sequence length="348" mass="40080">MEKAVIYARVSSEEQAKHGFSIENQKKVCVEFAQKSGFVVDKIFVDEGKSAKNLDRPEIQELMTYCGKKKNNIKALVIWRLDRISRNTTDYHGVLRPLFERKGIKLLSATEANVDTIEGDLMRNIGMSFAEYERKIIGFRTIAGLRQKASQGEYPHQAPVGYKNITREDGSKAIAIDEKNAFYVKRAFEMYDSGMYSLRSLTNKLYEDGFRTKKGKKVAKTTIEYMLKNIIYTGVFKFEDKIYENAKHKPIISKELFYRVQDRLIDPNKTRKHNIDFAYTGLIRCEHCGCLLTAELKKGKYIYYHCTGNKGGNCKRDYINETKIDKAIAEVLKLIIIPSSVRLKIELL</sequence>
<dbReference type="CDD" id="cd00338">
    <property type="entry name" value="Ser_Recombinase"/>
    <property type="match status" value="1"/>
</dbReference>